<dbReference type="EMBL" id="CP072370">
    <property type="protein sequence ID" value="QUB87406.1"/>
    <property type="molecule type" value="Genomic_DNA"/>
</dbReference>
<evidence type="ECO:0000256" key="2">
    <source>
        <dbReference type="SAM" id="SignalP"/>
    </source>
</evidence>
<feature type="signal peptide" evidence="2">
    <location>
        <begin position="1"/>
        <end position="21"/>
    </location>
</feature>
<feature type="chain" id="PRO_5046719922" description="Ada DNA repair metal-binding domain-containing protein" evidence="2">
    <location>
        <begin position="22"/>
        <end position="116"/>
    </location>
</feature>
<feature type="compositionally biased region" description="Basic residues" evidence="1">
    <location>
        <begin position="39"/>
        <end position="63"/>
    </location>
</feature>
<evidence type="ECO:0000313" key="3">
    <source>
        <dbReference type="EMBL" id="QUB87406.1"/>
    </source>
</evidence>
<protein>
    <recommendedName>
        <fullName evidence="5">Ada DNA repair metal-binding domain-containing protein</fullName>
    </recommendedName>
</protein>
<evidence type="ECO:0008006" key="5">
    <source>
        <dbReference type="Google" id="ProtNLM"/>
    </source>
</evidence>
<dbReference type="RefSeq" id="WP_148301581.1">
    <property type="nucleotide sequence ID" value="NZ_BAKO01000007.1"/>
</dbReference>
<reference evidence="3 4" key="1">
    <citation type="submission" date="2021-03" db="EMBL/GenBank/DDBJ databases">
        <title>Human Oral Microbial Genomes.</title>
        <authorList>
            <person name="Johnston C.D."/>
            <person name="Chen T."/>
            <person name="Dewhirst F.E."/>
        </authorList>
    </citation>
    <scope>NUCLEOTIDE SEQUENCE [LARGE SCALE GENOMIC DNA]</scope>
    <source>
        <strain evidence="3 4">W1435</strain>
    </source>
</reference>
<proteinExistence type="predicted"/>
<evidence type="ECO:0000313" key="4">
    <source>
        <dbReference type="Proteomes" id="UP000682005"/>
    </source>
</evidence>
<sequence>MKNLLSFLFLIAMLLGTSSFSYETLEVNRTELSTAGVQKQKKHKGTRNHHRAKAKKQRSRRTTSRSASVGRMVYITPTGSCHHSRTSCPALWRGNYSRISLKAALNEGYRACSRCN</sequence>
<dbReference type="SUPFAM" id="SSF57884">
    <property type="entry name" value="Ada DNA repair protein, N-terminal domain (N-Ada 10)"/>
    <property type="match status" value="1"/>
</dbReference>
<dbReference type="Proteomes" id="UP000682005">
    <property type="component" value="Chromosome 1"/>
</dbReference>
<gene>
    <name evidence="3" type="ORF">J5A51_08050</name>
</gene>
<feature type="region of interest" description="Disordered" evidence="1">
    <location>
        <begin position="34"/>
        <end position="69"/>
    </location>
</feature>
<keyword evidence="4" id="KW-1185">Reference proteome</keyword>
<organism evidence="3 4">
    <name type="scientific">Prevotella fusca JCM 17724</name>
    <dbReference type="NCBI Taxonomy" id="1236517"/>
    <lineage>
        <taxon>Bacteria</taxon>
        <taxon>Pseudomonadati</taxon>
        <taxon>Bacteroidota</taxon>
        <taxon>Bacteroidia</taxon>
        <taxon>Bacteroidales</taxon>
        <taxon>Prevotellaceae</taxon>
        <taxon>Prevotella</taxon>
    </lineage>
</organism>
<evidence type="ECO:0000256" key="1">
    <source>
        <dbReference type="SAM" id="MobiDB-lite"/>
    </source>
</evidence>
<name>A0ABX7Y072_9BACT</name>
<accession>A0ABX7Y072</accession>
<dbReference type="InterPro" id="IPR035451">
    <property type="entry name" value="Ada-like_dom_sf"/>
</dbReference>
<keyword evidence="2" id="KW-0732">Signal</keyword>